<feature type="transmembrane region" description="Helical" evidence="1">
    <location>
        <begin position="23"/>
        <end position="47"/>
    </location>
</feature>
<sequence>METTENRLMDEARHEPVKNVFRLGWEFIIVNRTLALMTVAAFVLLTLLELVPIVGLAASVAVGVFAQSVQIYVGRAFAEAASIDAFLSEARLTTLSTFLTRYQAPAFGAWLGWFVISMGAFIIWMTLALSAGFDPMMLEETIADEAQLMALMEAMGLSLLPVLLIGLLIIYVYPIAQGRVILSDTFGDAFKAVFSVFLPSVWKAAAEGEYFRFLFVFGLALLGIGMLVGIAMMLLFLIPLFGPILFALLTAGLFYVMFLVMAIASVLARSMVEAF</sequence>
<name>A0ABZ3HCH2_9BACT</name>
<keyword evidence="3" id="KW-1185">Reference proteome</keyword>
<keyword evidence="1" id="KW-0472">Membrane</keyword>
<feature type="transmembrane region" description="Helical" evidence="1">
    <location>
        <begin position="154"/>
        <end position="173"/>
    </location>
</feature>
<dbReference type="EMBL" id="CP147920">
    <property type="protein sequence ID" value="XAU15443.1"/>
    <property type="molecule type" value="Genomic_DNA"/>
</dbReference>
<evidence type="ECO:0000256" key="1">
    <source>
        <dbReference type="SAM" id="Phobius"/>
    </source>
</evidence>
<keyword evidence="1" id="KW-0812">Transmembrane</keyword>
<protein>
    <recommendedName>
        <fullName evidence="4">Glycerophosphoryl diester phosphodiesterase membrane domain-containing protein</fullName>
    </recommendedName>
</protein>
<proteinExistence type="predicted"/>
<evidence type="ECO:0000313" key="2">
    <source>
        <dbReference type="EMBL" id="XAU15443.1"/>
    </source>
</evidence>
<organism evidence="2 3">
    <name type="scientific">Sulfurimonas diazotrophicus</name>
    <dbReference type="NCBI Taxonomy" id="3131939"/>
    <lineage>
        <taxon>Bacteria</taxon>
        <taxon>Pseudomonadati</taxon>
        <taxon>Campylobacterota</taxon>
        <taxon>Epsilonproteobacteria</taxon>
        <taxon>Campylobacterales</taxon>
        <taxon>Sulfurimonadaceae</taxon>
        <taxon>Sulfurimonas</taxon>
    </lineage>
</organism>
<evidence type="ECO:0008006" key="4">
    <source>
        <dbReference type="Google" id="ProtNLM"/>
    </source>
</evidence>
<feature type="transmembrane region" description="Helical" evidence="1">
    <location>
        <begin position="214"/>
        <end position="238"/>
    </location>
</feature>
<dbReference type="Proteomes" id="UP001447842">
    <property type="component" value="Chromosome"/>
</dbReference>
<evidence type="ECO:0000313" key="3">
    <source>
        <dbReference type="Proteomes" id="UP001447842"/>
    </source>
</evidence>
<feature type="transmembrane region" description="Helical" evidence="1">
    <location>
        <begin position="110"/>
        <end position="133"/>
    </location>
</feature>
<accession>A0ABZ3HCH2</accession>
<reference evidence="2 3" key="1">
    <citation type="submission" date="2024-03" db="EMBL/GenBank/DDBJ databases">
        <title>Sulfurimonas sp. HSL3-1.</title>
        <authorList>
            <person name="Wang S."/>
        </authorList>
    </citation>
    <scope>NUCLEOTIDE SEQUENCE [LARGE SCALE GENOMIC DNA]</scope>
    <source>
        <strain evidence="2 3">HSL3-1</strain>
    </source>
</reference>
<feature type="transmembrane region" description="Helical" evidence="1">
    <location>
        <begin position="53"/>
        <end position="73"/>
    </location>
</feature>
<feature type="transmembrane region" description="Helical" evidence="1">
    <location>
        <begin position="244"/>
        <end position="268"/>
    </location>
</feature>
<dbReference type="RefSeq" id="WP_345972921.1">
    <property type="nucleotide sequence ID" value="NZ_CP147920.1"/>
</dbReference>
<keyword evidence="1" id="KW-1133">Transmembrane helix</keyword>
<gene>
    <name evidence="2" type="ORF">WCY31_01780</name>
</gene>